<feature type="domain" description="DUF5008" evidence="1">
    <location>
        <begin position="22"/>
        <end position="112"/>
    </location>
</feature>
<evidence type="ECO:0000313" key="2">
    <source>
        <dbReference type="EMBL" id="NSL87576.1"/>
    </source>
</evidence>
<sequence>MLKNTIGLLLLSCIITAGCNKKEDVYPDPYAGAKKNAPVQFSDELPTPQRGSAGDQVTFKVTGLLPFKGTARFYMSGKEAQIISITDKTVTVKVPDGASSGSGWINIGNDVYPASLFRVNGKVKLDNTFRAGTGADGMVLGIVPTSDSRYLITGNFKLYNSNGVGNPLNGIALIERHGQYVDAFRTDSAVYRFGSISTAVQLPDNKFLIGGQFDRYGRMKGINGITRIHTAGMIDTTTVRIVPEQLGETDPHAGGPTEEERATDTVPAFNGGVTGVISKLFYTGNRVIAIGSFFYYVQYYYANSTKSTRSIDLRRVNNIVAMDVNGNLDSSYHYNLATHQGEGGPQGGLTDGVVLPGGRLLLVGKFNKFDNAAAGSIVCLDANGRIDPSFNAGTGATDGAITSVTYNPVTRKIMLTGTFTTFNGVAGNGLAMLNEDGSMVSTFKARTVGGGSPIYALQMKSGLIAVAGTFNQYDNYTREGLMILQPDGSLAAGYNNTGRLQGLVFQMQETTSAEGDPAILITGTVSSFDNTAVGNIFRIVIEK</sequence>
<evidence type="ECO:0000313" key="3">
    <source>
        <dbReference type="Proteomes" id="UP000281028"/>
    </source>
</evidence>
<protein>
    <submittedName>
        <fullName evidence="2">DUF5008 domain-containing protein</fullName>
    </submittedName>
</protein>
<dbReference type="AlphaFoldDB" id="A0A433WGF6"/>
<gene>
    <name evidence="2" type="ORF">ECE50_012075</name>
</gene>
<keyword evidence="3" id="KW-1185">Reference proteome</keyword>
<evidence type="ECO:0000259" key="1">
    <source>
        <dbReference type="Pfam" id="PF16400"/>
    </source>
</evidence>
<name>A0A433WGF6_9BACT</name>
<reference evidence="2" key="1">
    <citation type="submission" date="2020-05" db="EMBL/GenBank/DDBJ databases">
        <title>Chitinophaga laudate sp. nov., isolated from a tropical peat swamp.</title>
        <authorList>
            <person name="Goh C.B.S."/>
            <person name="Lee M.S."/>
            <person name="Parimannan S."/>
            <person name="Pasbakhsh P."/>
            <person name="Yule C.M."/>
            <person name="Rajandas H."/>
            <person name="Loke S."/>
            <person name="Croft L."/>
            <person name="Tan J.B.L."/>
        </authorList>
    </citation>
    <scope>NUCLEOTIDE SEQUENCE</scope>
    <source>
        <strain evidence="2">Mgbs1</strain>
    </source>
</reference>
<dbReference type="Pfam" id="PF17164">
    <property type="entry name" value="DUF5122"/>
    <property type="match status" value="2"/>
</dbReference>
<accession>A0A433WGF6</accession>
<dbReference type="InterPro" id="IPR013783">
    <property type="entry name" value="Ig-like_fold"/>
</dbReference>
<dbReference type="InterPro" id="IPR013431">
    <property type="entry name" value="Delta_60_rpt"/>
</dbReference>
<comment type="caution">
    <text evidence="2">The sequence shown here is derived from an EMBL/GenBank/DDBJ whole genome shotgun (WGS) entry which is preliminary data.</text>
</comment>
<proteinExistence type="predicted"/>
<organism evidence="2 3">
    <name type="scientific">Chitinophaga solisilvae</name>
    <dbReference type="NCBI Taxonomy" id="1233460"/>
    <lineage>
        <taxon>Bacteria</taxon>
        <taxon>Pseudomonadati</taxon>
        <taxon>Bacteroidota</taxon>
        <taxon>Chitinophagia</taxon>
        <taxon>Chitinophagales</taxon>
        <taxon>Chitinophagaceae</taxon>
        <taxon>Chitinophaga</taxon>
    </lineage>
</organism>
<dbReference type="OrthoDB" id="9805017at2"/>
<dbReference type="Gene3D" id="2.80.10.50">
    <property type="match status" value="1"/>
</dbReference>
<dbReference type="Proteomes" id="UP000281028">
    <property type="component" value="Unassembled WGS sequence"/>
</dbReference>
<dbReference type="Pfam" id="PF16400">
    <property type="entry name" value="DUF5008"/>
    <property type="match status" value="1"/>
</dbReference>
<dbReference type="EMBL" id="RIAR02000001">
    <property type="protein sequence ID" value="NSL87576.1"/>
    <property type="molecule type" value="Genomic_DNA"/>
</dbReference>
<dbReference type="Gene3D" id="2.60.40.10">
    <property type="entry name" value="Immunoglobulins"/>
    <property type="match status" value="1"/>
</dbReference>
<dbReference type="InterPro" id="IPR032175">
    <property type="entry name" value="DUF5008"/>
</dbReference>
<dbReference type="PROSITE" id="PS51257">
    <property type="entry name" value="PROKAR_LIPOPROTEIN"/>
    <property type="match status" value="1"/>
</dbReference>